<sequence length="63" mass="7238">MLKRTIICGIFIPKVGLPRFSQLQNYNPLKFSILFSVLLPIHYIIYLTNQMDQNGSHTALKTS</sequence>
<proteinExistence type="predicted"/>
<feature type="transmembrane region" description="Helical" evidence="1">
    <location>
        <begin position="29"/>
        <end position="47"/>
    </location>
</feature>
<name>A0A2P2R213_RHIMU</name>
<keyword evidence="1" id="KW-0812">Transmembrane</keyword>
<evidence type="ECO:0000313" key="2">
    <source>
        <dbReference type="EMBL" id="MBX73309.1"/>
    </source>
</evidence>
<keyword evidence="1" id="KW-0472">Membrane</keyword>
<evidence type="ECO:0000256" key="1">
    <source>
        <dbReference type="SAM" id="Phobius"/>
    </source>
</evidence>
<dbReference type="EMBL" id="GGEC01092825">
    <property type="protein sequence ID" value="MBX73309.1"/>
    <property type="molecule type" value="Transcribed_RNA"/>
</dbReference>
<dbReference type="AlphaFoldDB" id="A0A2P2R213"/>
<protein>
    <submittedName>
        <fullName evidence="2">Uncharacterized protein</fullName>
    </submittedName>
</protein>
<organism evidence="2">
    <name type="scientific">Rhizophora mucronata</name>
    <name type="common">Asiatic mangrove</name>
    <dbReference type="NCBI Taxonomy" id="61149"/>
    <lineage>
        <taxon>Eukaryota</taxon>
        <taxon>Viridiplantae</taxon>
        <taxon>Streptophyta</taxon>
        <taxon>Embryophyta</taxon>
        <taxon>Tracheophyta</taxon>
        <taxon>Spermatophyta</taxon>
        <taxon>Magnoliopsida</taxon>
        <taxon>eudicotyledons</taxon>
        <taxon>Gunneridae</taxon>
        <taxon>Pentapetalae</taxon>
        <taxon>rosids</taxon>
        <taxon>fabids</taxon>
        <taxon>Malpighiales</taxon>
        <taxon>Rhizophoraceae</taxon>
        <taxon>Rhizophora</taxon>
    </lineage>
</organism>
<keyword evidence="1" id="KW-1133">Transmembrane helix</keyword>
<reference evidence="2" key="1">
    <citation type="submission" date="2018-02" db="EMBL/GenBank/DDBJ databases">
        <title>Rhizophora mucronata_Transcriptome.</title>
        <authorList>
            <person name="Meera S.P."/>
            <person name="Sreeshan A."/>
            <person name="Augustine A."/>
        </authorList>
    </citation>
    <scope>NUCLEOTIDE SEQUENCE</scope>
    <source>
        <tissue evidence="2">Leaf</tissue>
    </source>
</reference>
<accession>A0A2P2R213</accession>